<dbReference type="Proteomes" id="UP001283109">
    <property type="component" value="Unassembled WGS sequence"/>
</dbReference>
<name>A0ABU4GY17_9MICO</name>
<evidence type="ECO:0000256" key="2">
    <source>
        <dbReference type="SAM" id="MobiDB-lite"/>
    </source>
</evidence>
<feature type="region of interest" description="Disordered" evidence="2">
    <location>
        <begin position="374"/>
        <end position="430"/>
    </location>
</feature>
<organism evidence="5 6">
    <name type="scientific">Microbacterium arthrosphaerae</name>
    <dbReference type="NCBI Taxonomy" id="792652"/>
    <lineage>
        <taxon>Bacteria</taxon>
        <taxon>Bacillati</taxon>
        <taxon>Actinomycetota</taxon>
        <taxon>Actinomycetes</taxon>
        <taxon>Micrococcales</taxon>
        <taxon>Microbacteriaceae</taxon>
        <taxon>Microbacterium</taxon>
    </lineage>
</organism>
<sequence>MTSTHQHARRGRRTVARHGELSSPGPVAFVLKVVAVVVAVVLASGAGVAAYAAYDLTASFAEGAVDLEGQEALPPPTMGAIEGEANFFLAGTDACEPEYEHLFGKRCTGPDAGGELNDVNLLVHISDNPRRVTAISFPRDLMVPIPECTREDGSTTSAMSEQPLNSAYSVGGLSCVASTVSQLSGLNIQYAAKITWGGVIELTEAVGGVEVCLAAGIRDRETGIDWPAGTREIAGVEALQFLRTRYGVGDGSDLGRVSNQQVYMSSLARKVMSEEVLTNVGTLYKLATTAVDNITPSQSLTNPVRLAQLALAVKDVPLDEIVFVQYPSLPDPNDSNKVVPNEEAAQQLWDALAANQPIQLTGDVAANDGVVLADPPAAETPAETPATPAPEASEPATPAPTETAVELPSTITGSNASQTTCSNGNLRGRG</sequence>
<dbReference type="RefSeq" id="WP_318352488.1">
    <property type="nucleotide sequence ID" value="NZ_JAWQEV010000001.1"/>
</dbReference>
<reference evidence="5 6" key="1">
    <citation type="submission" date="2023-11" db="EMBL/GenBank/DDBJ databases">
        <title>Draft genome sequence of Microbacterium arthrosphaerae JCM 30492.</title>
        <authorList>
            <person name="Zhang G."/>
            <person name="Ding Y."/>
        </authorList>
    </citation>
    <scope>NUCLEOTIDE SEQUENCE [LARGE SCALE GENOMIC DNA]</scope>
    <source>
        <strain evidence="5 6">JCM 30492</strain>
    </source>
</reference>
<dbReference type="InterPro" id="IPR050922">
    <property type="entry name" value="LytR/CpsA/Psr_CW_biosynth"/>
</dbReference>
<keyword evidence="6" id="KW-1185">Reference proteome</keyword>
<comment type="caution">
    <text evidence="5">The sequence shown here is derived from an EMBL/GenBank/DDBJ whole genome shotgun (WGS) entry which is preliminary data.</text>
</comment>
<evidence type="ECO:0000313" key="6">
    <source>
        <dbReference type="Proteomes" id="UP001283109"/>
    </source>
</evidence>
<feature type="compositionally biased region" description="Polar residues" evidence="2">
    <location>
        <begin position="409"/>
        <end position="430"/>
    </location>
</feature>
<comment type="similarity">
    <text evidence="1">Belongs to the LytR/CpsA/Psr (LCP) family.</text>
</comment>
<keyword evidence="3" id="KW-1133">Transmembrane helix</keyword>
<accession>A0ABU4GY17</accession>
<dbReference type="InterPro" id="IPR004474">
    <property type="entry name" value="LytR_CpsA_psr"/>
</dbReference>
<dbReference type="PANTHER" id="PTHR33392:SF6">
    <property type="entry name" value="POLYISOPRENYL-TEICHOIC ACID--PEPTIDOGLYCAN TEICHOIC ACID TRANSFERASE TAGU"/>
    <property type="match status" value="1"/>
</dbReference>
<feature type="transmembrane region" description="Helical" evidence="3">
    <location>
        <begin position="27"/>
        <end position="54"/>
    </location>
</feature>
<dbReference type="PANTHER" id="PTHR33392">
    <property type="entry name" value="POLYISOPRENYL-TEICHOIC ACID--PEPTIDOGLYCAN TEICHOIC ACID TRANSFERASE TAGU"/>
    <property type="match status" value="1"/>
</dbReference>
<evidence type="ECO:0000259" key="4">
    <source>
        <dbReference type="Pfam" id="PF03816"/>
    </source>
</evidence>
<dbReference type="Pfam" id="PF03816">
    <property type="entry name" value="LytR_cpsA_psr"/>
    <property type="match status" value="1"/>
</dbReference>
<dbReference type="NCBIfam" id="TIGR00350">
    <property type="entry name" value="lytR_cpsA_psr"/>
    <property type="match status" value="1"/>
</dbReference>
<dbReference type="EMBL" id="JAWQEV010000001">
    <property type="protein sequence ID" value="MDW4571977.1"/>
    <property type="molecule type" value="Genomic_DNA"/>
</dbReference>
<evidence type="ECO:0000256" key="1">
    <source>
        <dbReference type="ARBA" id="ARBA00006068"/>
    </source>
</evidence>
<keyword evidence="3" id="KW-0812">Transmembrane</keyword>
<protein>
    <submittedName>
        <fullName evidence="5">LCP family protein</fullName>
    </submittedName>
</protein>
<gene>
    <name evidence="5" type="ORF">R8Z58_04210</name>
</gene>
<evidence type="ECO:0000256" key="3">
    <source>
        <dbReference type="SAM" id="Phobius"/>
    </source>
</evidence>
<feature type="compositionally biased region" description="Low complexity" evidence="2">
    <location>
        <begin position="375"/>
        <end position="404"/>
    </location>
</feature>
<keyword evidence="3" id="KW-0472">Membrane</keyword>
<dbReference type="Gene3D" id="3.40.630.190">
    <property type="entry name" value="LCP protein"/>
    <property type="match status" value="1"/>
</dbReference>
<feature type="domain" description="Cell envelope-related transcriptional attenuator" evidence="4">
    <location>
        <begin position="117"/>
        <end position="272"/>
    </location>
</feature>
<proteinExistence type="inferred from homology"/>
<evidence type="ECO:0000313" key="5">
    <source>
        <dbReference type="EMBL" id="MDW4571977.1"/>
    </source>
</evidence>